<sequence length="317" mass="35397">MIIQWQVLLAIWSLILIKVSLAEHALRDSRELWEPNHSTSYIEADADSNSISPSEEKRRFQRSFLKKFWKNSGLQDLFGDEGCVSCCKNEDYQAGEGDTYQTPPAAANMPYLPLTPPLAPLPRFDPLRLFQPFFRPVNGNEQNNNGYSNNYDSSGTNSNVNDGVKPNCYESGNSNNDANPNKNLNDGKTDVTYEKPNVDYSEDGYVKPELGPKSHLATVVYQPIIYVSPQYTPAPTNNGRGDASTYPGESPYNSQPSPSAAITTQPCRCYGESDINPTNGVHPPKMPNPIILTAADQPYRNCPELFTEYCNKINYLY</sequence>
<dbReference type="OrthoDB" id="8070235at2759"/>
<evidence type="ECO:0000313" key="3">
    <source>
        <dbReference type="EMBL" id="JAC06176.1"/>
    </source>
</evidence>
<dbReference type="KEGG" id="ccat:101455551"/>
<feature type="compositionally biased region" description="Basic and acidic residues" evidence="1">
    <location>
        <begin position="185"/>
        <end position="197"/>
    </location>
</feature>
<feature type="chain" id="PRO_5004908678" evidence="2">
    <location>
        <begin position="23"/>
        <end position="317"/>
    </location>
</feature>
<feature type="compositionally biased region" description="Low complexity" evidence="1">
    <location>
        <begin position="138"/>
        <end position="159"/>
    </location>
</feature>
<reference evidence="3" key="1">
    <citation type="submission" date="2013-07" db="EMBL/GenBank/DDBJ databases">
        <authorList>
            <person name="Geib S."/>
        </authorList>
    </citation>
    <scope>NUCLEOTIDE SEQUENCE</scope>
</reference>
<proteinExistence type="evidence at transcript level"/>
<feature type="compositionally biased region" description="Low complexity" evidence="1">
    <location>
        <begin position="173"/>
        <end position="184"/>
    </location>
</feature>
<reference evidence="3" key="2">
    <citation type="journal article" date="2014" name="BMC Genomics">
        <title>A genomic perspective to assessing quality of mass-reared SIT flies used in Mediterranean fruit fly (Ceratitis capitata) eradication in California.</title>
        <authorList>
            <person name="Calla B."/>
            <person name="Hall B."/>
            <person name="Hou S."/>
            <person name="Geib S.M."/>
        </authorList>
    </citation>
    <scope>NUCLEOTIDE SEQUENCE</scope>
</reference>
<accession>W8BXQ7</accession>
<dbReference type="CTD" id="5662"/>
<organism evidence="3">
    <name type="scientific">Ceratitis capitata</name>
    <name type="common">Mediterranean fruit fly</name>
    <name type="synonym">Tephritis capitata</name>
    <dbReference type="NCBI Taxonomy" id="7213"/>
    <lineage>
        <taxon>Eukaryota</taxon>
        <taxon>Metazoa</taxon>
        <taxon>Ecdysozoa</taxon>
        <taxon>Arthropoda</taxon>
        <taxon>Hexapoda</taxon>
        <taxon>Insecta</taxon>
        <taxon>Pterygota</taxon>
        <taxon>Neoptera</taxon>
        <taxon>Endopterygota</taxon>
        <taxon>Diptera</taxon>
        <taxon>Brachycera</taxon>
        <taxon>Muscomorpha</taxon>
        <taxon>Tephritoidea</taxon>
        <taxon>Tephritidae</taxon>
        <taxon>Ceratitis</taxon>
        <taxon>Ceratitis</taxon>
    </lineage>
</organism>
<dbReference type="AlphaFoldDB" id="W8BXQ7"/>
<feature type="signal peptide" evidence="2">
    <location>
        <begin position="1"/>
        <end position="22"/>
    </location>
</feature>
<protein>
    <submittedName>
        <fullName evidence="3">Uncharacterized protein</fullName>
    </submittedName>
</protein>
<feature type="region of interest" description="Disordered" evidence="1">
    <location>
        <begin position="232"/>
        <end position="258"/>
    </location>
</feature>
<dbReference type="GeneID" id="101455551"/>
<keyword evidence="2" id="KW-0732">Signal</keyword>
<evidence type="ECO:0000256" key="2">
    <source>
        <dbReference type="SAM" id="SignalP"/>
    </source>
</evidence>
<name>W8BXQ7_CERCA</name>
<feature type="region of interest" description="Disordered" evidence="1">
    <location>
        <begin position="135"/>
        <end position="206"/>
    </location>
</feature>
<dbReference type="RefSeq" id="XP_004519442.1">
    <property type="nucleotide sequence ID" value="XM_004519385.1"/>
</dbReference>
<dbReference type="EMBL" id="GAMC01000380">
    <property type="protein sequence ID" value="JAC06176.1"/>
    <property type="molecule type" value="mRNA"/>
</dbReference>
<evidence type="ECO:0000256" key="1">
    <source>
        <dbReference type="SAM" id="MobiDB-lite"/>
    </source>
</evidence>